<sequence>MQTKGVHVVHEPISYFLVIKTIIDSLTVNAERTSMKKPKVVITNKPFQETIAFLEPHCNVVANTEIDVWSKPEMMVELQNATAMMAFMPDVVDETFLDACSFLK</sequence>
<name>A0A383DC23_9ZZZZ</name>
<reference evidence="1" key="1">
    <citation type="submission" date="2018-05" db="EMBL/GenBank/DDBJ databases">
        <authorList>
            <person name="Lanie J.A."/>
            <person name="Ng W.-L."/>
            <person name="Kazmierczak K.M."/>
            <person name="Andrzejewski T.M."/>
            <person name="Davidsen T.M."/>
            <person name="Wayne K.J."/>
            <person name="Tettelin H."/>
            <person name="Glass J.I."/>
            <person name="Rusch D."/>
            <person name="Podicherti R."/>
            <person name="Tsui H.-C.T."/>
            <person name="Winkler M.E."/>
        </authorList>
    </citation>
    <scope>NUCLEOTIDE SEQUENCE</scope>
</reference>
<protein>
    <recommendedName>
        <fullName evidence="2">D-isomer specific 2-hydroxyacid dehydrogenase catalytic domain-containing protein</fullName>
    </recommendedName>
</protein>
<dbReference type="EMBL" id="UINC01216071">
    <property type="protein sequence ID" value="SVE42056.1"/>
    <property type="molecule type" value="Genomic_DNA"/>
</dbReference>
<organism evidence="1">
    <name type="scientific">marine metagenome</name>
    <dbReference type="NCBI Taxonomy" id="408172"/>
    <lineage>
        <taxon>unclassified sequences</taxon>
        <taxon>metagenomes</taxon>
        <taxon>ecological metagenomes</taxon>
    </lineage>
</organism>
<gene>
    <name evidence="1" type="ORF">METZ01_LOCUS494910</name>
</gene>
<proteinExistence type="predicted"/>
<accession>A0A383DC23</accession>
<dbReference type="Gene3D" id="3.40.50.720">
    <property type="entry name" value="NAD(P)-binding Rossmann-like Domain"/>
    <property type="match status" value="1"/>
</dbReference>
<evidence type="ECO:0008006" key="2">
    <source>
        <dbReference type="Google" id="ProtNLM"/>
    </source>
</evidence>
<feature type="non-terminal residue" evidence="1">
    <location>
        <position position="104"/>
    </location>
</feature>
<evidence type="ECO:0000313" key="1">
    <source>
        <dbReference type="EMBL" id="SVE42056.1"/>
    </source>
</evidence>
<dbReference type="AlphaFoldDB" id="A0A383DC23"/>
<dbReference type="SUPFAM" id="SSF52283">
    <property type="entry name" value="Formate/glycerate dehydrogenase catalytic domain-like"/>
    <property type="match status" value="1"/>
</dbReference>